<dbReference type="EMBL" id="PDGH01000054">
    <property type="protein sequence ID" value="POB49254.1"/>
    <property type="molecule type" value="Genomic_DNA"/>
</dbReference>
<dbReference type="InterPro" id="IPR000836">
    <property type="entry name" value="PRTase_dom"/>
</dbReference>
<comment type="caution">
    <text evidence="3">The sequence shown here is derived from an EMBL/GenBank/DDBJ whole genome shotgun (WGS) entry which is preliminary data.</text>
</comment>
<dbReference type="CDD" id="cd06223">
    <property type="entry name" value="PRTases_typeI"/>
    <property type="match status" value="1"/>
</dbReference>
<dbReference type="InterPro" id="IPR051910">
    <property type="entry name" value="ComF/GntX_DNA_util-trans"/>
</dbReference>
<organism evidence="3 4">
    <name type="scientific">Vibrio vulnificus</name>
    <dbReference type="NCBI Taxonomy" id="672"/>
    <lineage>
        <taxon>Bacteria</taxon>
        <taxon>Pseudomonadati</taxon>
        <taxon>Pseudomonadota</taxon>
        <taxon>Gammaproteobacteria</taxon>
        <taxon>Vibrionales</taxon>
        <taxon>Vibrionaceae</taxon>
        <taxon>Vibrio</taxon>
    </lineage>
</organism>
<dbReference type="InterPro" id="IPR029057">
    <property type="entry name" value="PRTase-like"/>
</dbReference>
<proteinExistence type="inferred from homology"/>
<comment type="similarity">
    <text evidence="1">Belongs to the ComF/GntX family.</text>
</comment>
<dbReference type="PANTHER" id="PTHR47505">
    <property type="entry name" value="DNA UTILIZATION PROTEIN YHGH"/>
    <property type="match status" value="1"/>
</dbReference>
<evidence type="ECO:0000256" key="1">
    <source>
        <dbReference type="ARBA" id="ARBA00008007"/>
    </source>
</evidence>
<keyword evidence="3" id="KW-0328">Glycosyltransferase</keyword>
<evidence type="ECO:0000259" key="2">
    <source>
        <dbReference type="Pfam" id="PF00156"/>
    </source>
</evidence>
<feature type="domain" description="Phosphoribosyltransferase" evidence="2">
    <location>
        <begin position="170"/>
        <end position="267"/>
    </location>
</feature>
<evidence type="ECO:0000313" key="4">
    <source>
        <dbReference type="Proteomes" id="UP000237466"/>
    </source>
</evidence>
<accession>A0A2S3R6D5</accession>
<sequence>MLIFPLTPTFSSLKRHVWSSTLATRFIRPTARMLTDWLSEKILRSLPRLCHLCGLPMNHDHHPLWCQHCLTLFDAEPRCQRCGLPTLTVVPQCGQCLKSPPPWQRLYCLTPYRFPASHYVNQIKHQRKFWYCASLAPLLIQRIDRPAPLLLSVPMHWRRQWLRGFNQSDVLAAQLARRLNRPFLAHAFTRLLHTPPQQGLNKQQRQRNLAGAFRLNRSALPHAIPKHVAIVDDVVTTGSTVRQLCQLLLAVGVESIDIYCLCRTPEKD</sequence>
<protein>
    <submittedName>
        <fullName evidence="3">Amidophosphoribosyltransferase</fullName>
    </submittedName>
</protein>
<dbReference type="PANTHER" id="PTHR47505:SF1">
    <property type="entry name" value="DNA UTILIZATION PROTEIN YHGH"/>
    <property type="match status" value="1"/>
</dbReference>
<reference evidence="3 4" key="1">
    <citation type="journal article" date="2018" name="Front. Microbiol.">
        <title>Phylogeny of Vibrio vulnificus from the Analysis of the Core-Genome: Implications for Intra-Species Taxonomy.</title>
        <authorList>
            <person name="Roig F.J."/>
            <person name="Gonzalez-Candelas F."/>
            <person name="Sanjuan E."/>
            <person name="Fouz B."/>
            <person name="Feil E.J."/>
            <person name="Llorens C."/>
            <person name="Baker-Austin C."/>
            <person name="Oliver J.D."/>
            <person name="Danin-Poleg Y."/>
            <person name="Gibas C.J."/>
            <person name="Kashi Y."/>
            <person name="Gulig P.A."/>
            <person name="Morrison S.S."/>
            <person name="Amaro C."/>
        </authorList>
    </citation>
    <scope>NUCLEOTIDE SEQUENCE [LARGE SCALE GENOMIC DNA]</scope>
    <source>
        <strain evidence="3 4">CECT4608</strain>
    </source>
</reference>
<keyword evidence="3" id="KW-0808">Transferase</keyword>
<name>A0A2S3R6D5_VIBVL</name>
<dbReference type="GO" id="GO:0016757">
    <property type="term" value="F:glycosyltransferase activity"/>
    <property type="evidence" value="ECO:0007669"/>
    <property type="project" value="UniProtKB-KW"/>
</dbReference>
<dbReference type="AlphaFoldDB" id="A0A2S3R6D5"/>
<dbReference type="SUPFAM" id="SSF53271">
    <property type="entry name" value="PRTase-like"/>
    <property type="match status" value="1"/>
</dbReference>
<dbReference type="Proteomes" id="UP000237466">
    <property type="component" value="Unassembled WGS sequence"/>
</dbReference>
<dbReference type="Gene3D" id="3.40.50.2020">
    <property type="match status" value="1"/>
</dbReference>
<dbReference type="Pfam" id="PF00156">
    <property type="entry name" value="Pribosyltran"/>
    <property type="match status" value="1"/>
</dbReference>
<gene>
    <name evidence="3" type="ORF">CRN52_06940</name>
</gene>
<evidence type="ECO:0000313" key="3">
    <source>
        <dbReference type="EMBL" id="POB49254.1"/>
    </source>
</evidence>